<sequence>MQRIENAVRSGTWRITSYIDSGTTKTNDFAGYNFTFGAGDILIANNGTNNYQGTWSVTHDDSNDDNPGNDIDFNISFTTPVTFADLTDDWDVLESTSTKIRLVDVSGGGGGTDYLTFEKNVE</sequence>
<name>A0A501Q143_9FLAO</name>
<evidence type="ECO:0000313" key="2">
    <source>
        <dbReference type="Proteomes" id="UP000319175"/>
    </source>
</evidence>
<evidence type="ECO:0000313" key="1">
    <source>
        <dbReference type="EMBL" id="TPD66128.1"/>
    </source>
</evidence>
<comment type="caution">
    <text evidence="1">The sequence shown here is derived from an EMBL/GenBank/DDBJ whole genome shotgun (WGS) entry which is preliminary data.</text>
</comment>
<gene>
    <name evidence="1" type="ORF">FJA49_16930</name>
</gene>
<reference evidence="1 2" key="1">
    <citation type="submission" date="2019-06" db="EMBL/GenBank/DDBJ databases">
        <title>Flavobacterium sp. MaA-Y11 from geoumgang.</title>
        <authorList>
            <person name="Jeong S."/>
        </authorList>
    </citation>
    <scope>NUCLEOTIDE SEQUENCE [LARGE SCALE GENOMIC DNA]</scope>
    <source>
        <strain evidence="1 2">MaA-Y11</strain>
    </source>
</reference>
<evidence type="ECO:0008006" key="3">
    <source>
        <dbReference type="Google" id="ProtNLM"/>
    </source>
</evidence>
<organism evidence="1 2">
    <name type="scientific">Flavobacterium microcysteis</name>
    <dbReference type="NCBI Taxonomy" id="2596891"/>
    <lineage>
        <taxon>Bacteria</taxon>
        <taxon>Pseudomonadati</taxon>
        <taxon>Bacteroidota</taxon>
        <taxon>Flavobacteriia</taxon>
        <taxon>Flavobacteriales</taxon>
        <taxon>Flavobacteriaceae</taxon>
        <taxon>Flavobacterium</taxon>
    </lineage>
</organism>
<accession>A0A501Q143</accession>
<dbReference type="EMBL" id="VFJE01000056">
    <property type="protein sequence ID" value="TPD66128.1"/>
    <property type="molecule type" value="Genomic_DNA"/>
</dbReference>
<dbReference type="AlphaFoldDB" id="A0A501Q143"/>
<keyword evidence="2" id="KW-1185">Reference proteome</keyword>
<proteinExistence type="predicted"/>
<dbReference type="OrthoDB" id="826659at2"/>
<protein>
    <recommendedName>
        <fullName evidence="3">Lipocalin-like domain-containing protein</fullName>
    </recommendedName>
</protein>
<dbReference type="Proteomes" id="UP000319175">
    <property type="component" value="Unassembled WGS sequence"/>
</dbReference>